<evidence type="ECO:0000256" key="2">
    <source>
        <dbReference type="SAM" id="Phobius"/>
    </source>
</evidence>
<keyword evidence="2" id="KW-1133">Transmembrane helix</keyword>
<reference evidence="3 4" key="1">
    <citation type="journal article" date="2014" name="BMC Genomics">
        <title>Genome and secretome analysis of the hemibiotrophic fungal pathogen, Moniliophthora roreri, which causes frosty pod rot disease of cacao: mechanisms of the biotrophic and necrotrophic phases.</title>
        <authorList>
            <person name="Meinhardt L.W."/>
            <person name="Costa G.G.L."/>
            <person name="Thomazella D.P.T."/>
            <person name="Teixeira P.J.P.L."/>
            <person name="Carazzolle M.F."/>
            <person name="Schuster S.C."/>
            <person name="Carlson J.E."/>
            <person name="Guiltinan M.J."/>
            <person name="Mieczkowski P."/>
            <person name="Farmer A."/>
            <person name="Ramaraj T."/>
            <person name="Crozier J."/>
            <person name="Davis R.E."/>
            <person name="Shao J."/>
            <person name="Melnick R.L."/>
            <person name="Pereira G.A.G."/>
            <person name="Bailey B.A."/>
        </authorList>
    </citation>
    <scope>NUCLEOTIDE SEQUENCE [LARGE SCALE GENOMIC DNA]</scope>
    <source>
        <strain evidence="3 4">MCA 2997</strain>
    </source>
</reference>
<name>V2XJY5_MONRO</name>
<dbReference type="KEGG" id="mrr:Moror_1124"/>
<gene>
    <name evidence="3" type="ORF">Moror_1124</name>
</gene>
<feature type="compositionally biased region" description="Polar residues" evidence="1">
    <location>
        <begin position="65"/>
        <end position="91"/>
    </location>
</feature>
<dbReference type="Proteomes" id="UP000017559">
    <property type="component" value="Unassembled WGS sequence"/>
</dbReference>
<feature type="transmembrane region" description="Helical" evidence="2">
    <location>
        <begin position="40"/>
        <end position="59"/>
    </location>
</feature>
<dbReference type="HOGENOM" id="CLU_2073763_0_0_1"/>
<feature type="compositionally biased region" description="Polar residues" evidence="1">
    <location>
        <begin position="100"/>
        <end position="118"/>
    </location>
</feature>
<proteinExistence type="predicted"/>
<evidence type="ECO:0000313" key="3">
    <source>
        <dbReference type="EMBL" id="ESK92810.1"/>
    </source>
</evidence>
<keyword evidence="4" id="KW-1185">Reference proteome</keyword>
<dbReference type="AlphaFoldDB" id="V2XJY5"/>
<protein>
    <submittedName>
        <fullName evidence="3">Uncharacterized protein</fullName>
    </submittedName>
</protein>
<accession>V2XJY5</accession>
<comment type="caution">
    <text evidence="3">The sequence shown here is derived from an EMBL/GenBank/DDBJ whole genome shotgun (WGS) entry which is preliminary data.</text>
</comment>
<keyword evidence="2" id="KW-0472">Membrane</keyword>
<organism evidence="3 4">
    <name type="scientific">Moniliophthora roreri (strain MCA 2997)</name>
    <name type="common">Cocoa frosty pod rot fungus</name>
    <name type="synonym">Crinipellis roreri</name>
    <dbReference type="NCBI Taxonomy" id="1381753"/>
    <lineage>
        <taxon>Eukaryota</taxon>
        <taxon>Fungi</taxon>
        <taxon>Dikarya</taxon>
        <taxon>Basidiomycota</taxon>
        <taxon>Agaricomycotina</taxon>
        <taxon>Agaricomycetes</taxon>
        <taxon>Agaricomycetidae</taxon>
        <taxon>Agaricales</taxon>
        <taxon>Marasmiineae</taxon>
        <taxon>Marasmiaceae</taxon>
        <taxon>Moniliophthora</taxon>
    </lineage>
</organism>
<dbReference type="EMBL" id="AWSO01000246">
    <property type="protein sequence ID" value="ESK92810.1"/>
    <property type="molecule type" value="Genomic_DNA"/>
</dbReference>
<evidence type="ECO:0000256" key="1">
    <source>
        <dbReference type="SAM" id="MobiDB-lite"/>
    </source>
</evidence>
<sequence>MGGVRWVMDILKSAQPQHRLEILEKVTRIPPANIAFNRGLSFAILSSLLSGAVMLALGLPMGTIGSQESDSVRPESSSNVARPTLQASSEAIKTEVRLQAPQSDTGELTFDSQRIPQL</sequence>
<keyword evidence="2" id="KW-0812">Transmembrane</keyword>
<evidence type="ECO:0000313" key="4">
    <source>
        <dbReference type="Proteomes" id="UP000017559"/>
    </source>
</evidence>
<feature type="region of interest" description="Disordered" evidence="1">
    <location>
        <begin position="65"/>
        <end position="118"/>
    </location>
</feature>